<dbReference type="OrthoDB" id="8197001at2759"/>
<evidence type="ECO:0000313" key="3">
    <source>
        <dbReference type="EnsemblMetazoa" id="PHUM570090-PA"/>
    </source>
</evidence>
<reference evidence="2" key="2">
    <citation type="submission" date="2007-04" db="EMBL/GenBank/DDBJ databases">
        <title>The genome of the human body louse.</title>
        <authorList>
            <consortium name="The Human Body Louse Genome Consortium"/>
            <person name="Kirkness E."/>
            <person name="Walenz B."/>
            <person name="Hass B."/>
            <person name="Bruggner R."/>
            <person name="Strausberg R."/>
        </authorList>
    </citation>
    <scope>NUCLEOTIDE SEQUENCE</scope>
    <source>
        <strain evidence="2">USDA</strain>
    </source>
</reference>
<name>E0W171_PEDHC</name>
<organism>
    <name type="scientific">Pediculus humanus subsp. corporis</name>
    <name type="common">Body louse</name>
    <dbReference type="NCBI Taxonomy" id="121224"/>
    <lineage>
        <taxon>Eukaryota</taxon>
        <taxon>Metazoa</taxon>
        <taxon>Ecdysozoa</taxon>
        <taxon>Arthropoda</taxon>
        <taxon>Hexapoda</taxon>
        <taxon>Insecta</taxon>
        <taxon>Pterygota</taxon>
        <taxon>Neoptera</taxon>
        <taxon>Paraneoptera</taxon>
        <taxon>Psocodea</taxon>
        <taxon>Troctomorpha</taxon>
        <taxon>Phthiraptera</taxon>
        <taxon>Anoplura</taxon>
        <taxon>Pediculidae</taxon>
        <taxon>Pediculus</taxon>
    </lineage>
</organism>
<keyword evidence="1" id="KW-0732">Signal</keyword>
<dbReference type="AlphaFoldDB" id="E0W171"/>
<sequence>MTILTRIGFWLCLTGSFPVSYTSPVSIQNGGYEGIVVGISEDVPNENCRTIIDNLMTLARSFAFSLPYSDYIFY</sequence>
<dbReference type="RefSeq" id="XP_002432115.1">
    <property type="nucleotide sequence ID" value="XM_002432070.1"/>
</dbReference>
<dbReference type="CTD" id="8234896"/>
<feature type="signal peptide" evidence="1">
    <location>
        <begin position="1"/>
        <end position="22"/>
    </location>
</feature>
<dbReference type="EnsemblMetazoa" id="PHUM570090-RA">
    <property type="protein sequence ID" value="PHUM570090-PA"/>
    <property type="gene ID" value="PHUM570090"/>
</dbReference>
<dbReference type="VEuPathDB" id="VectorBase:PHUM570090"/>
<proteinExistence type="predicted"/>
<feature type="chain" id="PRO_5014570281" evidence="1">
    <location>
        <begin position="23"/>
        <end position="74"/>
    </location>
</feature>
<accession>E0W171</accession>
<dbReference type="EMBL" id="AAZO01006922">
    <property type="status" value="NOT_ANNOTATED_CDS"/>
    <property type="molecule type" value="Genomic_DNA"/>
</dbReference>
<dbReference type="KEGG" id="phu:Phum_PHUM570090"/>
<evidence type="ECO:0000313" key="4">
    <source>
        <dbReference type="Proteomes" id="UP000009046"/>
    </source>
</evidence>
<dbReference type="GeneID" id="8234896"/>
<evidence type="ECO:0000256" key="1">
    <source>
        <dbReference type="SAM" id="SignalP"/>
    </source>
</evidence>
<dbReference type="InParanoid" id="E0W171"/>
<protein>
    <submittedName>
        <fullName evidence="2 3">Uncharacterized protein</fullName>
    </submittedName>
</protein>
<gene>
    <name evidence="3" type="primary">8234896</name>
    <name evidence="2" type="ORF">Phum_PHUM570090</name>
</gene>
<dbReference type="EMBL" id="DS235866">
    <property type="protein sequence ID" value="EEB19377.1"/>
    <property type="molecule type" value="Genomic_DNA"/>
</dbReference>
<evidence type="ECO:0000313" key="2">
    <source>
        <dbReference type="EMBL" id="EEB19377.1"/>
    </source>
</evidence>
<dbReference type="HOGENOM" id="CLU_2690793_0_0_1"/>
<dbReference type="Proteomes" id="UP000009046">
    <property type="component" value="Unassembled WGS sequence"/>
</dbReference>
<reference evidence="3" key="3">
    <citation type="submission" date="2021-02" db="UniProtKB">
        <authorList>
            <consortium name="EnsemblMetazoa"/>
        </authorList>
    </citation>
    <scope>IDENTIFICATION</scope>
    <source>
        <strain evidence="3">USDA</strain>
    </source>
</reference>
<keyword evidence="4" id="KW-1185">Reference proteome</keyword>
<reference evidence="2" key="1">
    <citation type="submission" date="2007-04" db="EMBL/GenBank/DDBJ databases">
        <title>Annotation of Pediculus humanus corporis strain USDA.</title>
        <authorList>
            <person name="Kirkness E."/>
            <person name="Hannick L."/>
            <person name="Hass B."/>
            <person name="Bruggner R."/>
            <person name="Lawson D."/>
            <person name="Bidwell S."/>
            <person name="Joardar V."/>
            <person name="Caler E."/>
            <person name="Walenz B."/>
            <person name="Inman J."/>
            <person name="Schobel S."/>
            <person name="Galinsky K."/>
            <person name="Amedeo P."/>
            <person name="Strausberg R."/>
        </authorList>
    </citation>
    <scope>NUCLEOTIDE SEQUENCE</scope>
    <source>
        <strain evidence="2">USDA</strain>
    </source>
</reference>